<feature type="transmembrane region" description="Helical" evidence="7">
    <location>
        <begin position="271"/>
        <end position="289"/>
    </location>
</feature>
<dbReference type="SUPFAM" id="SSF47384">
    <property type="entry name" value="Homodimeric domain of signal transducing histidine kinase"/>
    <property type="match status" value="1"/>
</dbReference>
<evidence type="ECO:0000256" key="3">
    <source>
        <dbReference type="ARBA" id="ARBA00022553"/>
    </source>
</evidence>
<keyword evidence="4" id="KW-0808">Transferase</keyword>
<evidence type="ECO:0000256" key="2">
    <source>
        <dbReference type="ARBA" id="ARBA00012438"/>
    </source>
</evidence>
<keyword evidence="7" id="KW-0472">Membrane</keyword>
<dbReference type="CDD" id="cd17546">
    <property type="entry name" value="REC_hyHK_CKI1_RcsC-like"/>
    <property type="match status" value="1"/>
</dbReference>
<evidence type="ECO:0000256" key="4">
    <source>
        <dbReference type="ARBA" id="ARBA00022679"/>
    </source>
</evidence>
<keyword evidence="7" id="KW-0812">Transmembrane</keyword>
<dbReference type="InterPro" id="IPR005467">
    <property type="entry name" value="His_kinase_dom"/>
</dbReference>
<dbReference type="Gene3D" id="3.30.565.10">
    <property type="entry name" value="Histidine kinase-like ATPase, C-terminal domain"/>
    <property type="match status" value="1"/>
</dbReference>
<evidence type="ECO:0000313" key="12">
    <source>
        <dbReference type="Proteomes" id="UP001069090"/>
    </source>
</evidence>
<dbReference type="GO" id="GO:0005886">
    <property type="term" value="C:plasma membrane"/>
    <property type="evidence" value="ECO:0007669"/>
    <property type="project" value="TreeGrafter"/>
</dbReference>
<organism evidence="11 12">
    <name type="scientific">Dasania phycosphaerae</name>
    <dbReference type="NCBI Taxonomy" id="2950436"/>
    <lineage>
        <taxon>Bacteria</taxon>
        <taxon>Pseudomonadati</taxon>
        <taxon>Pseudomonadota</taxon>
        <taxon>Gammaproteobacteria</taxon>
        <taxon>Cellvibrionales</taxon>
        <taxon>Spongiibacteraceae</taxon>
        <taxon>Dasania</taxon>
    </lineage>
</organism>
<evidence type="ECO:0000313" key="11">
    <source>
        <dbReference type="EMBL" id="MCZ0866836.1"/>
    </source>
</evidence>
<dbReference type="SMART" id="SM00387">
    <property type="entry name" value="HATPase_c"/>
    <property type="match status" value="1"/>
</dbReference>
<dbReference type="InterPro" id="IPR011623">
    <property type="entry name" value="7TMR_DISM_rcpt_extracell_dom1"/>
</dbReference>
<feature type="transmembrane region" description="Helical" evidence="7">
    <location>
        <begin position="295"/>
        <end position="314"/>
    </location>
</feature>
<dbReference type="SMART" id="SM00448">
    <property type="entry name" value="REC"/>
    <property type="match status" value="1"/>
</dbReference>
<dbReference type="PROSITE" id="PS50109">
    <property type="entry name" value="HIS_KIN"/>
    <property type="match status" value="1"/>
</dbReference>
<dbReference type="InterPro" id="IPR003594">
    <property type="entry name" value="HATPase_dom"/>
</dbReference>
<evidence type="ECO:0000259" key="9">
    <source>
        <dbReference type="PROSITE" id="PS50109"/>
    </source>
</evidence>
<feature type="transmembrane region" description="Helical" evidence="7">
    <location>
        <begin position="326"/>
        <end position="347"/>
    </location>
</feature>
<evidence type="ECO:0000256" key="8">
    <source>
        <dbReference type="SAM" id="SignalP"/>
    </source>
</evidence>
<dbReference type="InterPro" id="IPR036097">
    <property type="entry name" value="HisK_dim/P_sf"/>
</dbReference>
<dbReference type="Pfam" id="PF07696">
    <property type="entry name" value="7TMR-DISMED2"/>
    <property type="match status" value="1"/>
</dbReference>
<dbReference type="SUPFAM" id="SSF55874">
    <property type="entry name" value="ATPase domain of HSP90 chaperone/DNA topoisomerase II/histidine kinase"/>
    <property type="match status" value="1"/>
</dbReference>
<evidence type="ECO:0000256" key="5">
    <source>
        <dbReference type="ARBA" id="ARBA00022777"/>
    </source>
</evidence>
<dbReference type="InterPro" id="IPR004358">
    <property type="entry name" value="Sig_transdc_His_kin-like_C"/>
</dbReference>
<sequence length="786" mass="88533">MFHRLIVCVGLLFGWAAWAESAELLTDDSIVSLLDAGLFYETGDQTLSQSVRVAPAEPAAFIKQLKPATAIDRVNGGGYWFYKKFINQSQLNNWVLDPSNSIIDSVVVYVYQNGEVQQYTSGYLHDFKHGLSYAVDFMVEPGQAFEVLVYMQSRYYTYEPRLELKPYSEFYRQFAIKNFIVFACFGAILILACYNLFLGVWIRDRSNLYYSGYLLLSIVSWLAAFNALADWFSWKSYWFLITPFFLTVACNTLYVIHFLNLAASNPRLVKYFYGFVGFALLMAAAMPLFSMGEYMLLYGATSSVWLLGALIIGTKRLMEGYKPARFFVLAFAVLAIGVVASSLPMFVSGTQYSNQYLITLIAQTLDMLLLALALADRINLLRSDKEAALSKMVETESWAMAKEKEANVKLQQALTISEEENQRKSDFLRMVSHELRTPLYSIISSVEQWDEIDNDRGRKDLLEYMSYGAARLRMQVDNLVLLAETDNDDLEPTERPFEIRPLLSSLCDNTKGLLNPGVAFDYHCSESVPVSCVSDAYLFEHMLRTVLENACKYTEHGRITLSVQWDEEDSSLVVELTDTGCGMTQDQQRIMFNDFVQVSRGLERSSEGLGIGLTVCYRLSTVLGSDLNIQSEVGVGTIVAITLPVEVVSQVAVPANTGGIEKARVLIVEDNVVNAQILQSLLSLMGAEASIVESGQEALKVIDEAHFDIILMDIQMPVMDGITATRWIRRRNHFMPIVAVTANSDSSVRTRCVEVGMNDFLVKPIRRADLQRVMERQLFTSKPFRS</sequence>
<dbReference type="InterPro" id="IPR011622">
    <property type="entry name" value="7TMR_DISM_rcpt_extracell_dom2"/>
</dbReference>
<dbReference type="Gene3D" id="3.40.50.2300">
    <property type="match status" value="1"/>
</dbReference>
<dbReference type="RefSeq" id="WP_258332786.1">
    <property type="nucleotide sequence ID" value="NZ_JAPTGG010000017.1"/>
</dbReference>
<comment type="catalytic activity">
    <reaction evidence="1">
        <text>ATP + protein L-histidine = ADP + protein N-phospho-L-histidine.</text>
        <dbReference type="EC" id="2.7.13.3"/>
    </reaction>
</comment>
<dbReference type="InterPro" id="IPR011006">
    <property type="entry name" value="CheY-like_superfamily"/>
</dbReference>
<feature type="transmembrane region" description="Helical" evidence="7">
    <location>
        <begin position="238"/>
        <end position="259"/>
    </location>
</feature>
<proteinExistence type="predicted"/>
<dbReference type="Pfam" id="PF02518">
    <property type="entry name" value="HATPase_c"/>
    <property type="match status" value="1"/>
</dbReference>
<dbReference type="InterPro" id="IPR001789">
    <property type="entry name" value="Sig_transdc_resp-reg_receiver"/>
</dbReference>
<dbReference type="Proteomes" id="UP001069090">
    <property type="component" value="Unassembled WGS sequence"/>
</dbReference>
<feature type="chain" id="PRO_5039930257" description="histidine kinase" evidence="8">
    <location>
        <begin position="20"/>
        <end position="786"/>
    </location>
</feature>
<comment type="caution">
    <text evidence="11">The sequence shown here is derived from an EMBL/GenBank/DDBJ whole genome shotgun (WGS) entry which is preliminary data.</text>
</comment>
<keyword evidence="7" id="KW-1133">Transmembrane helix</keyword>
<evidence type="ECO:0000256" key="1">
    <source>
        <dbReference type="ARBA" id="ARBA00000085"/>
    </source>
</evidence>
<dbReference type="InterPro" id="IPR036890">
    <property type="entry name" value="HATPase_C_sf"/>
</dbReference>
<accession>A0A9J6RQS9</accession>
<evidence type="ECO:0000259" key="10">
    <source>
        <dbReference type="PROSITE" id="PS50110"/>
    </source>
</evidence>
<reference evidence="11 12" key="1">
    <citation type="submission" date="2022-12" db="EMBL/GenBank/DDBJ databases">
        <title>Dasania phycosphaerae sp. nov., isolated from particulate material of the south coast of Korea.</title>
        <authorList>
            <person name="Jiang Y."/>
        </authorList>
    </citation>
    <scope>NUCLEOTIDE SEQUENCE [LARGE SCALE GENOMIC DNA]</scope>
    <source>
        <strain evidence="11 12">GY-19</strain>
    </source>
</reference>
<dbReference type="InterPro" id="IPR003661">
    <property type="entry name" value="HisK_dim/P_dom"/>
</dbReference>
<dbReference type="PROSITE" id="PS50110">
    <property type="entry name" value="RESPONSE_REGULATORY"/>
    <property type="match status" value="1"/>
</dbReference>
<dbReference type="Pfam" id="PF00512">
    <property type="entry name" value="HisKA"/>
    <property type="match status" value="1"/>
</dbReference>
<dbReference type="PRINTS" id="PR00344">
    <property type="entry name" value="BCTRLSENSOR"/>
</dbReference>
<dbReference type="EC" id="2.7.13.3" evidence="2"/>
<name>A0A9J6RQS9_9GAMM</name>
<keyword evidence="3 6" id="KW-0597">Phosphoprotein</keyword>
<evidence type="ECO:0000256" key="7">
    <source>
        <dbReference type="SAM" id="Phobius"/>
    </source>
</evidence>
<dbReference type="SUPFAM" id="SSF52172">
    <property type="entry name" value="CheY-like"/>
    <property type="match status" value="1"/>
</dbReference>
<dbReference type="EMBL" id="JAPTGG010000017">
    <property type="protein sequence ID" value="MCZ0866836.1"/>
    <property type="molecule type" value="Genomic_DNA"/>
</dbReference>
<dbReference type="PANTHER" id="PTHR43047:SF65">
    <property type="entry name" value="CHEY-HOMOLOGOUS RECEIVER DOMAIN AND PAS DOMAIN-CONTAINING PROTEIN"/>
    <property type="match status" value="1"/>
</dbReference>
<evidence type="ECO:0000256" key="6">
    <source>
        <dbReference type="PROSITE-ProRule" id="PRU00169"/>
    </source>
</evidence>
<dbReference type="GO" id="GO:0009927">
    <property type="term" value="F:histidine phosphotransfer kinase activity"/>
    <property type="evidence" value="ECO:0007669"/>
    <property type="project" value="TreeGrafter"/>
</dbReference>
<dbReference type="GO" id="GO:0000155">
    <property type="term" value="F:phosphorelay sensor kinase activity"/>
    <property type="evidence" value="ECO:0007669"/>
    <property type="project" value="InterPro"/>
</dbReference>
<dbReference type="Gene3D" id="1.10.287.130">
    <property type="match status" value="1"/>
</dbReference>
<feature type="transmembrane region" description="Helical" evidence="7">
    <location>
        <begin position="213"/>
        <end position="232"/>
    </location>
</feature>
<protein>
    <recommendedName>
        <fullName evidence="2">histidine kinase</fullName>
        <ecNumber evidence="2">2.7.13.3</ecNumber>
    </recommendedName>
</protein>
<dbReference type="AlphaFoldDB" id="A0A9J6RQS9"/>
<feature type="modified residue" description="4-aspartylphosphate" evidence="6">
    <location>
        <position position="713"/>
    </location>
</feature>
<keyword evidence="8" id="KW-0732">Signal</keyword>
<feature type="domain" description="Response regulatory" evidence="10">
    <location>
        <begin position="664"/>
        <end position="778"/>
    </location>
</feature>
<feature type="transmembrane region" description="Helical" evidence="7">
    <location>
        <begin position="179"/>
        <end position="201"/>
    </location>
</feature>
<dbReference type="CDD" id="cd00082">
    <property type="entry name" value="HisKA"/>
    <property type="match status" value="1"/>
</dbReference>
<feature type="signal peptide" evidence="8">
    <location>
        <begin position="1"/>
        <end position="19"/>
    </location>
</feature>
<keyword evidence="5" id="KW-0418">Kinase</keyword>
<dbReference type="PANTHER" id="PTHR43047">
    <property type="entry name" value="TWO-COMPONENT HISTIDINE PROTEIN KINASE"/>
    <property type="match status" value="1"/>
</dbReference>
<dbReference type="Pfam" id="PF07695">
    <property type="entry name" value="7TMR-DISM_7TM"/>
    <property type="match status" value="1"/>
</dbReference>
<gene>
    <name evidence="11" type="ORF">O0V09_16620</name>
</gene>
<keyword evidence="12" id="KW-1185">Reference proteome</keyword>
<feature type="domain" description="Histidine kinase" evidence="9">
    <location>
        <begin position="430"/>
        <end position="647"/>
    </location>
</feature>
<dbReference type="Pfam" id="PF00072">
    <property type="entry name" value="Response_reg"/>
    <property type="match status" value="1"/>
</dbReference>
<dbReference type="SMART" id="SM00388">
    <property type="entry name" value="HisKA"/>
    <property type="match status" value="1"/>
</dbReference>